<dbReference type="Gene3D" id="1.10.287.130">
    <property type="match status" value="1"/>
</dbReference>
<proteinExistence type="predicted"/>
<dbReference type="SMART" id="SM00387">
    <property type="entry name" value="HATPase_c"/>
    <property type="match status" value="1"/>
</dbReference>
<keyword evidence="11" id="KW-1185">Reference proteome</keyword>
<dbReference type="InterPro" id="IPR011990">
    <property type="entry name" value="TPR-like_helical_dom_sf"/>
</dbReference>
<dbReference type="PANTHER" id="PTHR43711">
    <property type="entry name" value="TWO-COMPONENT HISTIDINE KINASE"/>
    <property type="match status" value="1"/>
</dbReference>
<dbReference type="InterPro" id="IPR036890">
    <property type="entry name" value="HATPase_C_sf"/>
</dbReference>
<dbReference type="SMART" id="SM00388">
    <property type="entry name" value="HisKA"/>
    <property type="match status" value="1"/>
</dbReference>
<evidence type="ECO:0000256" key="5">
    <source>
        <dbReference type="ARBA" id="ARBA00022777"/>
    </source>
</evidence>
<dbReference type="InterPro" id="IPR003594">
    <property type="entry name" value="HATPase_dom"/>
</dbReference>
<comment type="catalytic activity">
    <reaction evidence="1">
        <text>ATP + protein L-histidine = ADP + protein N-phospho-L-histidine.</text>
        <dbReference type="EC" id="2.7.13.3"/>
    </reaction>
</comment>
<dbReference type="Pfam" id="PF02518">
    <property type="entry name" value="HATPase_c"/>
    <property type="match status" value="1"/>
</dbReference>
<sequence>MNCIPSHAKKATRNVQDNDTIATALYNRMRGKFNTKDQIEFYSLADKYRAHCLKTGHMHRYYNGWQAEIMYDINFNHFYRAMKKTLKMSKDIKERKCTDELYNASYLIGVIYSLQGNTGLAKKYFHKAINEAGTGDSLKTLHIYKDLANVEMDDEPDKAMAHIDRIIRITKASDLKYEYCDAIAFKVVLGFVMHDWNTVRKYYDVYMKIRDEHRKDFSTTYYTYVQICKHAADKEWDKAIYLTDRLTNIDKYKFKADIYEISGNMKAACKAQKDYIHHKDSVNSTIMVQELTNATYEIESIFTHIRKEEAKVMRIALVLTIFMALVIIAALIFVIRNRNRYLRELWNKNNELERLRSKAEEAEIMKESILKNMSHEVRTPLNIIAGFTQILGQSDANLSPEEWKDIAARVTESSNNIVKIINDLLYISSKDSINYTMRNDKVDCDELCSRCMEKFCDAKADGVKMTLNSSLPGGMRIRTNEDGLSRIMECLLDNACKFTEHGSIRINCRLTDNSRNVEISITDTGCGIPEEIGDKVFDPFYKTDTDVDGLGIGLILAQRIACQLDGNITLDRDYHDGARFILTIPVGKE</sequence>
<gene>
    <name evidence="10" type="ORF">HPS55_12890</name>
</gene>
<keyword evidence="8" id="KW-1133">Transmembrane helix</keyword>
<dbReference type="SUPFAM" id="SSF47384">
    <property type="entry name" value="Homodimeric domain of signal transducing histidine kinase"/>
    <property type="match status" value="1"/>
</dbReference>
<dbReference type="CDD" id="cd00082">
    <property type="entry name" value="HisKA"/>
    <property type="match status" value="1"/>
</dbReference>
<dbReference type="InterPro" id="IPR003661">
    <property type="entry name" value="HisK_dim/P_dom"/>
</dbReference>
<dbReference type="Gene3D" id="1.25.40.10">
    <property type="entry name" value="Tetratricopeptide repeat domain"/>
    <property type="match status" value="1"/>
</dbReference>
<dbReference type="Proteomes" id="UP001193734">
    <property type="component" value="Unassembled WGS sequence"/>
</dbReference>
<dbReference type="EMBL" id="JABKKE010000031">
    <property type="protein sequence ID" value="NPE15201.1"/>
    <property type="molecule type" value="Genomic_DNA"/>
</dbReference>
<dbReference type="PANTHER" id="PTHR43711:SF26">
    <property type="entry name" value="SENSOR HISTIDINE KINASE RCSC"/>
    <property type="match status" value="1"/>
</dbReference>
<evidence type="ECO:0000313" key="11">
    <source>
        <dbReference type="Proteomes" id="UP001193734"/>
    </source>
</evidence>
<evidence type="ECO:0000256" key="2">
    <source>
        <dbReference type="ARBA" id="ARBA00012438"/>
    </source>
</evidence>
<keyword evidence="7" id="KW-0175">Coiled coil</keyword>
<evidence type="ECO:0000256" key="4">
    <source>
        <dbReference type="ARBA" id="ARBA00022679"/>
    </source>
</evidence>
<evidence type="ECO:0000256" key="1">
    <source>
        <dbReference type="ARBA" id="ARBA00000085"/>
    </source>
</evidence>
<accession>A0ABX2AYJ1</accession>
<dbReference type="EC" id="2.7.13.3" evidence="2"/>
<dbReference type="InterPro" id="IPR050736">
    <property type="entry name" value="Sensor_HK_Regulatory"/>
</dbReference>
<feature type="transmembrane region" description="Helical" evidence="8">
    <location>
        <begin position="315"/>
        <end position="335"/>
    </location>
</feature>
<protein>
    <recommendedName>
        <fullName evidence="2">histidine kinase</fullName>
        <ecNumber evidence="2">2.7.13.3</ecNumber>
    </recommendedName>
</protein>
<evidence type="ECO:0000313" key="10">
    <source>
        <dbReference type="EMBL" id="NPE15201.1"/>
    </source>
</evidence>
<dbReference type="RefSeq" id="WP_285816223.1">
    <property type="nucleotide sequence ID" value="NZ_CASGIA010000033.1"/>
</dbReference>
<dbReference type="SUPFAM" id="SSF55874">
    <property type="entry name" value="ATPase domain of HSP90 chaperone/DNA topoisomerase II/histidine kinase"/>
    <property type="match status" value="1"/>
</dbReference>
<dbReference type="CDD" id="cd00075">
    <property type="entry name" value="HATPase"/>
    <property type="match status" value="1"/>
</dbReference>
<name>A0ABX2AYJ1_9BACT</name>
<dbReference type="Pfam" id="PF00512">
    <property type="entry name" value="HisKA"/>
    <property type="match status" value="1"/>
</dbReference>
<feature type="domain" description="Histidine kinase" evidence="9">
    <location>
        <begin position="372"/>
        <end position="588"/>
    </location>
</feature>
<dbReference type="PROSITE" id="PS50109">
    <property type="entry name" value="HIS_KIN"/>
    <property type="match status" value="1"/>
</dbReference>
<comment type="caution">
    <text evidence="10">The sequence shown here is derived from an EMBL/GenBank/DDBJ whole genome shotgun (WGS) entry which is preliminary data.</text>
</comment>
<keyword evidence="4" id="KW-0808">Transferase</keyword>
<evidence type="ECO:0000256" key="7">
    <source>
        <dbReference type="SAM" id="Coils"/>
    </source>
</evidence>
<dbReference type="InterPro" id="IPR004358">
    <property type="entry name" value="Sig_transdc_His_kin-like_C"/>
</dbReference>
<evidence type="ECO:0000259" key="9">
    <source>
        <dbReference type="PROSITE" id="PS50109"/>
    </source>
</evidence>
<evidence type="ECO:0000256" key="6">
    <source>
        <dbReference type="ARBA" id="ARBA00023012"/>
    </source>
</evidence>
<evidence type="ECO:0000256" key="8">
    <source>
        <dbReference type="SAM" id="Phobius"/>
    </source>
</evidence>
<keyword evidence="8" id="KW-0472">Membrane</keyword>
<evidence type="ECO:0000256" key="3">
    <source>
        <dbReference type="ARBA" id="ARBA00022553"/>
    </source>
</evidence>
<dbReference type="SUPFAM" id="SSF48452">
    <property type="entry name" value="TPR-like"/>
    <property type="match status" value="1"/>
</dbReference>
<dbReference type="GO" id="GO:0016301">
    <property type="term" value="F:kinase activity"/>
    <property type="evidence" value="ECO:0007669"/>
    <property type="project" value="UniProtKB-KW"/>
</dbReference>
<organism evidence="10 11">
    <name type="scientific">Xylanibacter rodentium</name>
    <dbReference type="NCBI Taxonomy" id="2736289"/>
    <lineage>
        <taxon>Bacteria</taxon>
        <taxon>Pseudomonadati</taxon>
        <taxon>Bacteroidota</taxon>
        <taxon>Bacteroidia</taxon>
        <taxon>Bacteroidales</taxon>
        <taxon>Prevotellaceae</taxon>
        <taxon>Xylanibacter</taxon>
    </lineage>
</organism>
<keyword evidence="5 10" id="KW-0418">Kinase</keyword>
<keyword evidence="8" id="KW-0812">Transmembrane</keyword>
<dbReference type="PRINTS" id="PR00344">
    <property type="entry name" value="BCTRLSENSOR"/>
</dbReference>
<keyword evidence="6" id="KW-0902">Two-component regulatory system</keyword>
<dbReference type="Gene3D" id="3.30.565.10">
    <property type="entry name" value="Histidine kinase-like ATPase, C-terminal domain"/>
    <property type="match status" value="1"/>
</dbReference>
<keyword evidence="3" id="KW-0597">Phosphoprotein</keyword>
<dbReference type="InterPro" id="IPR005467">
    <property type="entry name" value="His_kinase_dom"/>
</dbReference>
<reference evidence="10 11" key="1">
    <citation type="submission" date="2020-05" db="EMBL/GenBank/DDBJ databases">
        <title>Distinct polysaccharide utilization as determinants for interspecies competition between intestinal Prevotella spp.</title>
        <authorList>
            <person name="Galvez E.J.C."/>
            <person name="Iljazovic A."/>
            <person name="Strowig T."/>
        </authorList>
    </citation>
    <scope>NUCLEOTIDE SEQUENCE [LARGE SCALE GENOMIC DNA]</scope>
    <source>
        <strain evidence="10 11">PROD</strain>
    </source>
</reference>
<feature type="coiled-coil region" evidence="7">
    <location>
        <begin position="338"/>
        <end position="372"/>
    </location>
</feature>
<dbReference type="InterPro" id="IPR036097">
    <property type="entry name" value="HisK_dim/P_sf"/>
</dbReference>